<dbReference type="RefSeq" id="WP_236982685.1">
    <property type="nucleotide sequence ID" value="NZ_AP023086.1"/>
</dbReference>
<sequence length="172" mass="19081">MNKLTGAAFNPTDAMPQPVDTPMASNRWDRQRGYGVILGGIHILLPIGVFCEFVSQPILTTLPNSPNYFLGLMNLRGNLAPVYDINRFIDGDRSAPAVQARQVIILGKGDDCAALLCDAPPRTFDLTYVAFNKDFTAAPESIQNLLTRRFMIDGVPWFELDFRSTFKQLAAQ</sequence>
<keyword evidence="1" id="KW-0812">Transmembrane</keyword>
<keyword evidence="1" id="KW-0472">Membrane</keyword>
<dbReference type="PROSITE" id="PS50851">
    <property type="entry name" value="CHEW"/>
    <property type="match status" value="1"/>
</dbReference>
<proteinExistence type="predicted"/>
<keyword evidence="1" id="KW-1133">Transmembrane helix</keyword>
<dbReference type="Pfam" id="PF01584">
    <property type="entry name" value="CheW"/>
    <property type="match status" value="1"/>
</dbReference>
<organism evidence="3 4">
    <name type="scientific">Marinagarivorans cellulosilyticus</name>
    <dbReference type="NCBI Taxonomy" id="2721545"/>
    <lineage>
        <taxon>Bacteria</taxon>
        <taxon>Pseudomonadati</taxon>
        <taxon>Pseudomonadota</taxon>
        <taxon>Gammaproteobacteria</taxon>
        <taxon>Cellvibrionales</taxon>
        <taxon>Cellvibrionaceae</taxon>
        <taxon>Marinagarivorans</taxon>
    </lineage>
</organism>
<dbReference type="KEGG" id="marq:MARGE09_P2590"/>
<feature type="transmembrane region" description="Helical" evidence="1">
    <location>
        <begin position="33"/>
        <end position="55"/>
    </location>
</feature>
<dbReference type="InterPro" id="IPR002545">
    <property type="entry name" value="CheW-lke_dom"/>
</dbReference>
<dbReference type="InterPro" id="IPR036061">
    <property type="entry name" value="CheW-like_dom_sf"/>
</dbReference>
<accession>A0AAN2BKU4</accession>
<dbReference type="EMBL" id="AP023086">
    <property type="protein sequence ID" value="BCD98389.1"/>
    <property type="molecule type" value="Genomic_DNA"/>
</dbReference>
<dbReference type="GO" id="GO:0006935">
    <property type="term" value="P:chemotaxis"/>
    <property type="evidence" value="ECO:0007669"/>
    <property type="project" value="InterPro"/>
</dbReference>
<name>A0AAN2BKU4_9GAMM</name>
<gene>
    <name evidence="3" type="ORF">MARGE09_P2590</name>
</gene>
<dbReference type="AlphaFoldDB" id="A0AAN2BKU4"/>
<dbReference type="GO" id="GO:0007165">
    <property type="term" value="P:signal transduction"/>
    <property type="evidence" value="ECO:0007669"/>
    <property type="project" value="InterPro"/>
</dbReference>
<keyword evidence="4" id="KW-1185">Reference proteome</keyword>
<evidence type="ECO:0000313" key="4">
    <source>
        <dbReference type="Proteomes" id="UP001320119"/>
    </source>
</evidence>
<protein>
    <submittedName>
        <fullName evidence="3">Twitching motility protein PilI</fullName>
    </submittedName>
</protein>
<evidence type="ECO:0000256" key="1">
    <source>
        <dbReference type="SAM" id="Phobius"/>
    </source>
</evidence>
<dbReference type="SUPFAM" id="SSF50341">
    <property type="entry name" value="CheW-like"/>
    <property type="match status" value="1"/>
</dbReference>
<evidence type="ECO:0000259" key="2">
    <source>
        <dbReference type="PROSITE" id="PS50851"/>
    </source>
</evidence>
<feature type="domain" description="CheW-like" evidence="2">
    <location>
        <begin position="30"/>
        <end position="171"/>
    </location>
</feature>
<evidence type="ECO:0000313" key="3">
    <source>
        <dbReference type="EMBL" id="BCD98389.1"/>
    </source>
</evidence>
<dbReference type="Proteomes" id="UP001320119">
    <property type="component" value="Chromosome"/>
</dbReference>
<reference evidence="3 4" key="1">
    <citation type="journal article" date="2022" name="IScience">
        <title>An ultrasensitive nanofiber-based assay for enzymatic hydrolysis and deep-sea microbial degradation of cellulose.</title>
        <authorList>
            <person name="Tsudome M."/>
            <person name="Tachioka M."/>
            <person name="Miyazaki M."/>
            <person name="Uchimura K."/>
            <person name="Tsuda M."/>
            <person name="Takaki Y."/>
            <person name="Deguchi S."/>
        </authorList>
    </citation>
    <scope>NUCLEOTIDE SEQUENCE [LARGE SCALE GENOMIC DNA]</scope>
    <source>
        <strain evidence="3 4">GE09</strain>
    </source>
</reference>
<dbReference type="Gene3D" id="2.40.50.180">
    <property type="entry name" value="CheA-289, Domain 4"/>
    <property type="match status" value="1"/>
</dbReference>